<dbReference type="Pfam" id="PF04828">
    <property type="entry name" value="GFA"/>
    <property type="match status" value="1"/>
</dbReference>
<dbReference type="Gene3D" id="2.170.150.70">
    <property type="match status" value="1"/>
</dbReference>
<dbReference type="InterPro" id="IPR006913">
    <property type="entry name" value="CENP-V/GFA"/>
</dbReference>
<evidence type="ECO:0000256" key="2">
    <source>
        <dbReference type="ARBA" id="ARBA00022723"/>
    </source>
</evidence>
<comment type="caution">
    <text evidence="5">The sequence shown here is derived from an EMBL/GenBank/DDBJ whole genome shotgun (WGS) entry which is preliminary data.</text>
</comment>
<keyword evidence="2" id="KW-0479">Metal-binding</keyword>
<evidence type="ECO:0000313" key="6">
    <source>
        <dbReference type="Proteomes" id="UP000318710"/>
    </source>
</evidence>
<protein>
    <submittedName>
        <fullName evidence="5">GFA family protein</fullName>
    </submittedName>
</protein>
<evidence type="ECO:0000256" key="3">
    <source>
        <dbReference type="ARBA" id="ARBA00022833"/>
    </source>
</evidence>
<evidence type="ECO:0000259" key="4">
    <source>
        <dbReference type="PROSITE" id="PS51891"/>
    </source>
</evidence>
<evidence type="ECO:0000313" key="5">
    <source>
        <dbReference type="EMBL" id="RZO27608.1"/>
    </source>
</evidence>
<keyword evidence="3" id="KW-0862">Zinc</keyword>
<dbReference type="PANTHER" id="PTHR28620:SF1">
    <property type="entry name" value="CENP-V_GFA DOMAIN-CONTAINING PROTEIN"/>
    <property type="match status" value="1"/>
</dbReference>
<dbReference type="InterPro" id="IPR011057">
    <property type="entry name" value="Mss4-like_sf"/>
</dbReference>
<reference evidence="5 6" key="1">
    <citation type="submission" date="2019-02" db="EMBL/GenBank/DDBJ databases">
        <title>Prokaryotic population dynamics and viral predation in marine succession experiment using metagenomics: the confinement effect.</title>
        <authorList>
            <person name="Haro-Moreno J.M."/>
            <person name="Rodriguez-Valera F."/>
            <person name="Lopez-Perez M."/>
        </authorList>
    </citation>
    <scope>NUCLEOTIDE SEQUENCE [LARGE SCALE GENOMIC DNA]</scope>
    <source>
        <strain evidence="5">MED-G160</strain>
    </source>
</reference>
<sequence length="121" mass="14153">MKEYTGGCHCGGVKYKFKSDQSVEIWNCNCSICDMINYQHLFVKHELFELIAGEELLLEYKFESGSAKHFFCKRCGIKSFYQPRSHPEMYSINLKCVDDPPEIKEVIYFDGINFEESIKNI</sequence>
<organism evidence="5 6">
    <name type="scientific">SAR86 cluster bacterium</name>
    <dbReference type="NCBI Taxonomy" id="2030880"/>
    <lineage>
        <taxon>Bacteria</taxon>
        <taxon>Pseudomonadati</taxon>
        <taxon>Pseudomonadota</taxon>
        <taxon>Gammaproteobacteria</taxon>
        <taxon>SAR86 cluster</taxon>
    </lineage>
</organism>
<name>A0A520N2A1_9GAMM</name>
<dbReference type="EMBL" id="SHBF01000014">
    <property type="protein sequence ID" value="RZO27608.1"/>
    <property type="molecule type" value="Genomic_DNA"/>
</dbReference>
<gene>
    <name evidence="5" type="ORF">EVA93_03015</name>
</gene>
<dbReference type="Proteomes" id="UP000318710">
    <property type="component" value="Unassembled WGS sequence"/>
</dbReference>
<evidence type="ECO:0000256" key="1">
    <source>
        <dbReference type="ARBA" id="ARBA00005495"/>
    </source>
</evidence>
<dbReference type="InterPro" id="IPR052355">
    <property type="entry name" value="CENP-V-like"/>
</dbReference>
<dbReference type="PANTHER" id="PTHR28620">
    <property type="entry name" value="CENTROMERE PROTEIN V"/>
    <property type="match status" value="1"/>
</dbReference>
<feature type="domain" description="CENP-V/GFA" evidence="4">
    <location>
        <begin position="4"/>
        <end position="115"/>
    </location>
</feature>
<dbReference type="GO" id="GO:0016846">
    <property type="term" value="F:carbon-sulfur lyase activity"/>
    <property type="evidence" value="ECO:0007669"/>
    <property type="project" value="InterPro"/>
</dbReference>
<dbReference type="SUPFAM" id="SSF51316">
    <property type="entry name" value="Mss4-like"/>
    <property type="match status" value="1"/>
</dbReference>
<accession>A0A520N2A1</accession>
<dbReference type="GO" id="GO:0046872">
    <property type="term" value="F:metal ion binding"/>
    <property type="evidence" value="ECO:0007669"/>
    <property type="project" value="UniProtKB-KW"/>
</dbReference>
<dbReference type="PROSITE" id="PS51891">
    <property type="entry name" value="CENP_V_GFA"/>
    <property type="match status" value="1"/>
</dbReference>
<dbReference type="AlphaFoldDB" id="A0A520N2A1"/>
<proteinExistence type="inferred from homology"/>
<comment type="similarity">
    <text evidence="1">Belongs to the Gfa family.</text>
</comment>